<dbReference type="EC" id="2.5.1.141" evidence="11"/>
<evidence type="ECO:0000256" key="1">
    <source>
        <dbReference type="ARBA" id="ARBA00004019"/>
    </source>
</evidence>
<feature type="transmembrane region" description="Helical" evidence="11">
    <location>
        <begin position="89"/>
        <end position="107"/>
    </location>
</feature>
<proteinExistence type="inferred from homology"/>
<reference evidence="12 13" key="1">
    <citation type="submission" date="2016-04" db="EMBL/GenBank/DDBJ databases">
        <authorList>
            <person name="Evans L.H."/>
            <person name="Alamgir A."/>
            <person name="Owens N."/>
            <person name="Weber N.D."/>
            <person name="Virtaneva K."/>
            <person name="Barbian K."/>
            <person name="Babar A."/>
            <person name="Rosenke K."/>
        </authorList>
    </citation>
    <scope>NUCLEOTIDE SEQUENCE [LARGE SCALE GENOMIC DNA]</scope>
    <source>
        <strain evidence="13">S5(T) (JCM 30642 \VKM B-2941)</strain>
    </source>
</reference>
<evidence type="ECO:0000256" key="9">
    <source>
        <dbReference type="ARBA" id="ARBA00023136"/>
    </source>
</evidence>
<dbReference type="InterPro" id="IPR006369">
    <property type="entry name" value="Protohaem_IX_farnesylTrfase"/>
</dbReference>
<dbReference type="NCBIfam" id="TIGR01473">
    <property type="entry name" value="cyoE_ctaB"/>
    <property type="match status" value="1"/>
</dbReference>
<evidence type="ECO:0000256" key="10">
    <source>
        <dbReference type="ARBA" id="ARBA00047690"/>
    </source>
</evidence>
<keyword evidence="7 11" id="KW-1133">Transmembrane helix</keyword>
<evidence type="ECO:0000256" key="2">
    <source>
        <dbReference type="ARBA" id="ARBA00004651"/>
    </source>
</evidence>
<dbReference type="Pfam" id="PF01040">
    <property type="entry name" value="UbiA"/>
    <property type="match status" value="1"/>
</dbReference>
<comment type="catalytic activity">
    <reaction evidence="10 11">
        <text>heme b + (2E,6E)-farnesyl diphosphate + H2O = Fe(II)-heme o + diphosphate</text>
        <dbReference type="Rhea" id="RHEA:28070"/>
        <dbReference type="ChEBI" id="CHEBI:15377"/>
        <dbReference type="ChEBI" id="CHEBI:33019"/>
        <dbReference type="ChEBI" id="CHEBI:60344"/>
        <dbReference type="ChEBI" id="CHEBI:60530"/>
        <dbReference type="ChEBI" id="CHEBI:175763"/>
        <dbReference type="EC" id="2.5.1.141"/>
    </reaction>
</comment>
<dbReference type="RefSeq" id="WP_148689928.1">
    <property type="nucleotide sequence ID" value="NZ_LT671858.1"/>
</dbReference>
<comment type="subcellular location">
    <subcellularLocation>
        <location evidence="2 11">Cell membrane</location>
        <topology evidence="2 11">Multi-pass membrane protein</topology>
    </subcellularLocation>
</comment>
<keyword evidence="9 11" id="KW-0472">Membrane</keyword>
<evidence type="ECO:0000256" key="5">
    <source>
        <dbReference type="ARBA" id="ARBA00022679"/>
    </source>
</evidence>
<feature type="transmembrane region" description="Helical" evidence="11">
    <location>
        <begin position="137"/>
        <end position="158"/>
    </location>
</feature>
<keyword evidence="6 11" id="KW-0812">Transmembrane</keyword>
<dbReference type="GO" id="GO:0005886">
    <property type="term" value="C:plasma membrane"/>
    <property type="evidence" value="ECO:0007669"/>
    <property type="project" value="UniProtKB-SubCell"/>
</dbReference>
<comment type="similarity">
    <text evidence="4">In the C-terminal section; belongs to the UbiA prenyltransferase family. Protoheme IX farnesyltransferase subfamily.</text>
</comment>
<dbReference type="PANTHER" id="PTHR43448">
    <property type="entry name" value="PROTOHEME IX FARNESYLTRANSFERASE, MITOCHONDRIAL"/>
    <property type="match status" value="1"/>
</dbReference>
<comment type="function">
    <text evidence="1 11">Converts heme B (protoheme IX) to heme O by substitution of the vinyl group on carbon 2 of heme B porphyrin ring with a hydroxyethyl farnesyl side group.</text>
</comment>
<sequence length="293" mass="33007">MEQKWNFSFFNNIFKLEITFLIDLVAIAGFFTYTESLKDTIFLIPLLVSGSLASMASGVFNNIYDTDIDSKMERVSKRRKVVYRNKSKMIILLIVLFAASMIVGFSYLNYVSVIYIIAGFLSYAFLYTVVLKRRTDLNIVFGGIAGSFPALAGSAAISGTVTPAAIFIAVLVFVWTPTHFWSLAIKYKDDYSSANIPMLPAVKGIAITRKYILINSIFLAIVTIIPFVYSRIGLNLIYGIASVPLALWILIPSYYYFRRKGEAKEYRKLFSYTNGYLTIALILIIISTFTILK</sequence>
<feature type="transmembrane region" description="Helical" evidence="11">
    <location>
        <begin position="40"/>
        <end position="64"/>
    </location>
</feature>
<dbReference type="GO" id="GO:0048034">
    <property type="term" value="P:heme O biosynthetic process"/>
    <property type="evidence" value="ECO:0007669"/>
    <property type="project" value="UniProtKB-UniRule"/>
</dbReference>
<accession>A0A1N5VCA8</accession>
<feature type="transmembrane region" description="Helical" evidence="11">
    <location>
        <begin position="12"/>
        <end position="34"/>
    </location>
</feature>
<evidence type="ECO:0000313" key="13">
    <source>
        <dbReference type="Proteomes" id="UP000195607"/>
    </source>
</evidence>
<feature type="transmembrane region" description="Helical" evidence="11">
    <location>
        <begin position="113"/>
        <end position="130"/>
    </location>
</feature>
<evidence type="ECO:0000256" key="3">
    <source>
        <dbReference type="ARBA" id="ARBA00004919"/>
    </source>
</evidence>
<name>A0A1N5VCA8_9ARCH</name>
<keyword evidence="11" id="KW-1003">Cell membrane</keyword>
<dbReference type="Proteomes" id="UP000195607">
    <property type="component" value="Chromosome I"/>
</dbReference>
<evidence type="ECO:0000256" key="11">
    <source>
        <dbReference type="HAMAP-Rule" id="MF_00154"/>
    </source>
</evidence>
<dbReference type="CDD" id="cd13957">
    <property type="entry name" value="PT_UbiA_Cox10"/>
    <property type="match status" value="1"/>
</dbReference>
<dbReference type="GeneID" id="41588557"/>
<dbReference type="UniPathway" id="UPA00834">
    <property type="reaction ID" value="UER00712"/>
</dbReference>
<dbReference type="InterPro" id="IPR044878">
    <property type="entry name" value="UbiA_sf"/>
</dbReference>
<organism evidence="12 13">
    <name type="scientific">Cuniculiplasma divulgatum</name>
    <dbReference type="NCBI Taxonomy" id="1673428"/>
    <lineage>
        <taxon>Archaea</taxon>
        <taxon>Methanobacteriati</taxon>
        <taxon>Thermoplasmatota</taxon>
        <taxon>Thermoplasmata</taxon>
        <taxon>Thermoplasmatales</taxon>
        <taxon>Cuniculiplasmataceae</taxon>
        <taxon>Cuniculiplasma</taxon>
    </lineage>
</organism>
<feature type="transmembrane region" description="Helical" evidence="11">
    <location>
        <begin position="211"/>
        <end position="230"/>
    </location>
</feature>
<evidence type="ECO:0000256" key="8">
    <source>
        <dbReference type="ARBA" id="ARBA00023133"/>
    </source>
</evidence>
<evidence type="ECO:0000256" key="4">
    <source>
        <dbReference type="ARBA" id="ARBA00010223"/>
    </source>
</evidence>
<dbReference type="EMBL" id="LT671858">
    <property type="protein sequence ID" value="SIM70209.1"/>
    <property type="molecule type" value="Genomic_DNA"/>
</dbReference>
<comment type="pathway">
    <text evidence="3 11">Porphyrin-containing compound metabolism; heme O biosynthesis; heme O from protoheme: step 1/1.</text>
</comment>
<comment type="miscellaneous">
    <text evidence="11">Carbon 2 of the heme B porphyrin ring is defined according to the Fischer nomenclature.</text>
</comment>
<keyword evidence="5 11" id="KW-0808">Transferase</keyword>
<comment type="similarity">
    <text evidence="11">Belongs to the UbiA prenyltransferase family. Protoheme IX farnesyltransferase subfamily.</text>
</comment>
<dbReference type="InterPro" id="IPR000537">
    <property type="entry name" value="UbiA_prenyltransferase"/>
</dbReference>
<evidence type="ECO:0000313" key="12">
    <source>
        <dbReference type="EMBL" id="SIM70209.1"/>
    </source>
</evidence>
<protein>
    <recommendedName>
        <fullName evidence="11">Protoheme IX farnesyltransferase</fullName>
        <ecNumber evidence="11">2.5.1.141</ecNumber>
    </recommendedName>
    <alternativeName>
        <fullName evidence="11">Heme B farnesyltransferase</fullName>
    </alternativeName>
    <alternativeName>
        <fullName evidence="11">Heme O synthase</fullName>
    </alternativeName>
</protein>
<feature type="transmembrane region" description="Helical" evidence="11">
    <location>
        <begin position="236"/>
        <end position="257"/>
    </location>
</feature>
<evidence type="ECO:0000256" key="7">
    <source>
        <dbReference type="ARBA" id="ARBA00022989"/>
    </source>
</evidence>
<dbReference type="HAMAP" id="MF_00154">
    <property type="entry name" value="CyoE_CtaB"/>
    <property type="match status" value="1"/>
</dbReference>
<feature type="transmembrane region" description="Helical" evidence="11">
    <location>
        <begin position="269"/>
        <end position="292"/>
    </location>
</feature>
<dbReference type="PANTHER" id="PTHR43448:SF2">
    <property type="entry name" value="PROTOHEME IX FARNESYLTRANSFERASE, MITOCHONDRIAL"/>
    <property type="match status" value="1"/>
</dbReference>
<dbReference type="Gene3D" id="1.10.357.140">
    <property type="entry name" value="UbiA prenyltransferase"/>
    <property type="match status" value="1"/>
</dbReference>
<evidence type="ECO:0000256" key="6">
    <source>
        <dbReference type="ARBA" id="ARBA00022692"/>
    </source>
</evidence>
<dbReference type="GO" id="GO:0008495">
    <property type="term" value="F:protoheme IX farnesyltransferase activity"/>
    <property type="evidence" value="ECO:0007669"/>
    <property type="project" value="UniProtKB-UniRule"/>
</dbReference>
<feature type="transmembrane region" description="Helical" evidence="11">
    <location>
        <begin position="164"/>
        <end position="185"/>
    </location>
</feature>
<keyword evidence="8 11" id="KW-0350">Heme biosynthesis</keyword>
<dbReference type="AlphaFoldDB" id="A0A1N5VCA8"/>
<gene>
    <name evidence="11" type="primary">ctaB</name>
    <name evidence="12" type="ORF">CSP5_1310</name>
</gene>